<organism evidence="7 8">
    <name type="scientific">Ranitomeya imitator</name>
    <name type="common">mimic poison frog</name>
    <dbReference type="NCBI Taxonomy" id="111125"/>
    <lineage>
        <taxon>Eukaryota</taxon>
        <taxon>Metazoa</taxon>
        <taxon>Chordata</taxon>
        <taxon>Craniata</taxon>
        <taxon>Vertebrata</taxon>
        <taxon>Euteleostomi</taxon>
        <taxon>Amphibia</taxon>
        <taxon>Batrachia</taxon>
        <taxon>Anura</taxon>
        <taxon>Neobatrachia</taxon>
        <taxon>Hyloidea</taxon>
        <taxon>Dendrobatidae</taxon>
        <taxon>Dendrobatinae</taxon>
        <taxon>Ranitomeya</taxon>
    </lineage>
</organism>
<dbReference type="Proteomes" id="UP001176940">
    <property type="component" value="Unassembled WGS sequence"/>
</dbReference>
<dbReference type="InterPro" id="IPR038765">
    <property type="entry name" value="Papain-like_cys_pep_sf"/>
</dbReference>
<reference evidence="7" key="1">
    <citation type="submission" date="2023-07" db="EMBL/GenBank/DDBJ databases">
        <authorList>
            <person name="Stuckert A."/>
        </authorList>
    </citation>
    <scope>NUCLEOTIDE SEQUENCE</scope>
</reference>
<feature type="domain" description="OTU" evidence="6">
    <location>
        <begin position="66"/>
        <end position="119"/>
    </location>
</feature>
<name>A0ABN9KZZ5_9NEOB</name>
<dbReference type="PROSITE" id="PS50802">
    <property type="entry name" value="OTU"/>
    <property type="match status" value="1"/>
</dbReference>
<dbReference type="InterPro" id="IPR003323">
    <property type="entry name" value="OTU_dom"/>
</dbReference>
<evidence type="ECO:0000256" key="3">
    <source>
        <dbReference type="ARBA" id="ARBA00022670"/>
    </source>
</evidence>
<proteinExistence type="predicted"/>
<evidence type="ECO:0000256" key="5">
    <source>
        <dbReference type="ARBA" id="ARBA00022807"/>
    </source>
</evidence>
<dbReference type="EMBL" id="CAUEEQ010006135">
    <property type="protein sequence ID" value="CAJ0929805.1"/>
    <property type="molecule type" value="Genomic_DNA"/>
</dbReference>
<keyword evidence="3" id="KW-0645">Protease</keyword>
<keyword evidence="8" id="KW-1185">Reference proteome</keyword>
<comment type="caution">
    <text evidence="7">The sequence shown here is derived from an EMBL/GenBank/DDBJ whole genome shotgun (WGS) entry which is preliminary data.</text>
</comment>
<evidence type="ECO:0000313" key="7">
    <source>
        <dbReference type="EMBL" id="CAJ0929805.1"/>
    </source>
</evidence>
<dbReference type="Gene3D" id="3.90.70.80">
    <property type="match status" value="1"/>
</dbReference>
<dbReference type="EC" id="3.4.19.12" evidence="2"/>
<evidence type="ECO:0000256" key="1">
    <source>
        <dbReference type="ARBA" id="ARBA00000707"/>
    </source>
</evidence>
<keyword evidence="5" id="KW-0378">Hydrolase</keyword>
<accession>A0ABN9KZZ5</accession>
<dbReference type="PANTHER" id="PTHR12419:SF9">
    <property type="entry name" value="OTU DOMAIN-CONTAINING PROTEIN 4"/>
    <property type="match status" value="1"/>
</dbReference>
<comment type="catalytic activity">
    <reaction evidence="1">
        <text>Thiol-dependent hydrolysis of ester, thioester, amide, peptide and isopeptide bonds formed by the C-terminal Gly of ubiquitin (a 76-residue protein attached to proteins as an intracellular targeting signal).</text>
        <dbReference type="EC" id="3.4.19.12"/>
    </reaction>
</comment>
<evidence type="ECO:0000256" key="4">
    <source>
        <dbReference type="ARBA" id="ARBA00022786"/>
    </source>
</evidence>
<gene>
    <name evidence="7" type="ORF">RIMI_LOCUS3949515</name>
</gene>
<sequence length="119" mass="13219">MNKNIESAEQQSPQQVNCKRTSKNLALLNRWAAMAGHREQGAAPAPGSDGSTEEAAMDSYLRAHGLYRKKIAKDGSCLFRAVAEQILHSQASHLEIRRSCIQYLSDNRAHFESFFAARA</sequence>
<dbReference type="PANTHER" id="PTHR12419">
    <property type="entry name" value="OTU DOMAIN CONTAINING PROTEIN"/>
    <property type="match status" value="1"/>
</dbReference>
<evidence type="ECO:0000313" key="8">
    <source>
        <dbReference type="Proteomes" id="UP001176940"/>
    </source>
</evidence>
<evidence type="ECO:0000259" key="6">
    <source>
        <dbReference type="PROSITE" id="PS50802"/>
    </source>
</evidence>
<keyword evidence="4" id="KW-0833">Ubl conjugation pathway</keyword>
<protein>
    <recommendedName>
        <fullName evidence="2">ubiquitinyl hydrolase 1</fullName>
        <ecNumber evidence="2">3.4.19.12</ecNumber>
    </recommendedName>
</protein>
<dbReference type="SUPFAM" id="SSF54001">
    <property type="entry name" value="Cysteine proteinases"/>
    <property type="match status" value="1"/>
</dbReference>
<dbReference type="InterPro" id="IPR050704">
    <property type="entry name" value="Peptidase_C85-like"/>
</dbReference>
<keyword evidence="5" id="KW-0788">Thiol protease</keyword>
<dbReference type="Pfam" id="PF02338">
    <property type="entry name" value="OTU"/>
    <property type="match status" value="1"/>
</dbReference>
<evidence type="ECO:0000256" key="2">
    <source>
        <dbReference type="ARBA" id="ARBA00012759"/>
    </source>
</evidence>